<dbReference type="EMBL" id="JAQNQY010000017">
    <property type="protein sequence ID" value="MDC1753708.1"/>
    <property type="molecule type" value="Genomic_DNA"/>
</dbReference>
<evidence type="ECO:0000313" key="8">
    <source>
        <dbReference type="Proteomes" id="UP001218502"/>
    </source>
</evidence>
<evidence type="ECO:0000313" key="7">
    <source>
        <dbReference type="EMBL" id="MDC1753708.1"/>
    </source>
</evidence>
<keyword evidence="4 5" id="KW-0472">Membrane</keyword>
<name>A0AAW6G5D8_BACUN</name>
<proteinExistence type="predicted"/>
<feature type="transmembrane region" description="Helical" evidence="5">
    <location>
        <begin position="367"/>
        <end position="393"/>
    </location>
</feature>
<accession>A0AAW6G5D8</accession>
<dbReference type="Pfam" id="PF04932">
    <property type="entry name" value="Wzy_C"/>
    <property type="match status" value="1"/>
</dbReference>
<feature type="transmembrane region" description="Helical" evidence="5">
    <location>
        <begin position="64"/>
        <end position="82"/>
    </location>
</feature>
<dbReference type="GO" id="GO:0016020">
    <property type="term" value="C:membrane"/>
    <property type="evidence" value="ECO:0007669"/>
    <property type="project" value="UniProtKB-SubCell"/>
</dbReference>
<evidence type="ECO:0000256" key="1">
    <source>
        <dbReference type="ARBA" id="ARBA00004141"/>
    </source>
</evidence>
<dbReference type="InterPro" id="IPR007016">
    <property type="entry name" value="O-antigen_ligase-rel_domated"/>
</dbReference>
<feature type="transmembrane region" description="Helical" evidence="5">
    <location>
        <begin position="206"/>
        <end position="231"/>
    </location>
</feature>
<reference evidence="7" key="1">
    <citation type="submission" date="2022-10" db="EMBL/GenBank/DDBJ databases">
        <title>Human gut microbiome strain richness.</title>
        <authorList>
            <person name="Chen-Liaw A."/>
        </authorList>
    </citation>
    <scope>NUCLEOTIDE SEQUENCE</scope>
    <source>
        <strain evidence="7">A1_m1001262Bd0_191120</strain>
    </source>
</reference>
<protein>
    <recommendedName>
        <fullName evidence="6">O-antigen ligase-related domain-containing protein</fullName>
    </recommendedName>
</protein>
<organism evidence="7 8">
    <name type="scientific">Bacteroides uniformis</name>
    <dbReference type="NCBI Taxonomy" id="820"/>
    <lineage>
        <taxon>Bacteria</taxon>
        <taxon>Pseudomonadati</taxon>
        <taxon>Bacteroidota</taxon>
        <taxon>Bacteroidia</taxon>
        <taxon>Bacteroidales</taxon>
        <taxon>Bacteroidaceae</taxon>
        <taxon>Bacteroides</taxon>
    </lineage>
</organism>
<feature type="transmembrane region" description="Helical" evidence="5">
    <location>
        <begin position="88"/>
        <end position="106"/>
    </location>
</feature>
<feature type="transmembrane region" description="Helical" evidence="5">
    <location>
        <begin position="38"/>
        <end position="57"/>
    </location>
</feature>
<evidence type="ECO:0000256" key="5">
    <source>
        <dbReference type="SAM" id="Phobius"/>
    </source>
</evidence>
<gene>
    <name evidence="7" type="ORF">POY80_14795</name>
</gene>
<sequence>MNDKVLSEHRNWPSIIMLFLVMMLSGGNHLFIRNPICLLVIVVYGVRIYKLLGGLTLQCIPRRIWYFFAAFLCVIALQAIILNIFDSAAIAALSNIIAGMIVYAYYKLADTDALISEFVTVMKIMIVMGLISAILYTFFPDSFSTYKFTDSYGDERTVSHVAFLFYRGVIGAKERLYGFFWEPGIYQIYLNIFLIFQLNRYKEKTWIFATILSIILTASTTGYIILSIILLHELFKKVCMIKNRYTVVAVLVVAVVAFGYGYKIVTDNISDKVSGENQGSFLARQADVIAGLTIAYENPLIGIGANTDRFKQMRSRIAWQGELTGSQTKDTGNTNGLISLMYIWGIPLAIWYLWGLCRQKLISSSKWVMAVLLLLSLNSEPLAMTPFFLLFTYSGLDNTFEPNS</sequence>
<dbReference type="Proteomes" id="UP001218502">
    <property type="component" value="Unassembled WGS sequence"/>
</dbReference>
<feature type="transmembrane region" description="Helical" evidence="5">
    <location>
        <begin position="336"/>
        <end position="355"/>
    </location>
</feature>
<feature type="domain" description="O-antigen ligase-related" evidence="6">
    <location>
        <begin position="208"/>
        <end position="318"/>
    </location>
</feature>
<comment type="subcellular location">
    <subcellularLocation>
        <location evidence="1">Membrane</location>
        <topology evidence="1">Multi-pass membrane protein</topology>
    </subcellularLocation>
</comment>
<feature type="transmembrane region" description="Helical" evidence="5">
    <location>
        <begin position="243"/>
        <end position="262"/>
    </location>
</feature>
<evidence type="ECO:0000256" key="4">
    <source>
        <dbReference type="ARBA" id="ARBA00023136"/>
    </source>
</evidence>
<evidence type="ECO:0000256" key="3">
    <source>
        <dbReference type="ARBA" id="ARBA00022989"/>
    </source>
</evidence>
<keyword evidence="3 5" id="KW-1133">Transmembrane helix</keyword>
<dbReference type="RefSeq" id="WP_258899900.1">
    <property type="nucleotide sequence ID" value="NZ_JAQNQY010000017.1"/>
</dbReference>
<keyword evidence="2 5" id="KW-0812">Transmembrane</keyword>
<dbReference type="AlphaFoldDB" id="A0AAW6G5D8"/>
<comment type="caution">
    <text evidence="7">The sequence shown here is derived from an EMBL/GenBank/DDBJ whole genome shotgun (WGS) entry which is preliminary data.</text>
</comment>
<feature type="transmembrane region" description="Helical" evidence="5">
    <location>
        <begin position="12"/>
        <end position="32"/>
    </location>
</feature>
<evidence type="ECO:0000256" key="2">
    <source>
        <dbReference type="ARBA" id="ARBA00022692"/>
    </source>
</evidence>
<evidence type="ECO:0000259" key="6">
    <source>
        <dbReference type="Pfam" id="PF04932"/>
    </source>
</evidence>
<feature type="transmembrane region" description="Helical" evidence="5">
    <location>
        <begin position="118"/>
        <end position="139"/>
    </location>
</feature>